<dbReference type="Proteomes" id="UP001429984">
    <property type="component" value="Unassembled WGS sequence"/>
</dbReference>
<comment type="caution">
    <text evidence="4">The sequence shown here is derived from an EMBL/GenBank/DDBJ whole genome shotgun (WGS) entry which is preliminary data.</text>
</comment>
<keyword evidence="2" id="KW-0119">Carbohydrate metabolism</keyword>
<keyword evidence="1" id="KW-0858">Xylan degradation</keyword>
<evidence type="ECO:0000313" key="5">
    <source>
        <dbReference type="Proteomes" id="UP001429984"/>
    </source>
</evidence>
<dbReference type="RefSeq" id="WP_194930915.1">
    <property type="nucleotide sequence ID" value="NZ_JADLZT010000005.1"/>
</dbReference>
<reference evidence="4 5" key="1">
    <citation type="submission" date="2020-11" db="EMBL/GenBank/DDBJ databases">
        <title>Draft Genome Sequence and Secondary Metabolite Biosynthetic Potential of the Lysobacter niastensis Type strain DSM 18481.</title>
        <authorList>
            <person name="Turrini P."/>
            <person name="Artuso I."/>
            <person name="Tescari M."/>
            <person name="Lugli G.A."/>
            <person name="Frangipani E."/>
            <person name="Ventura M."/>
            <person name="Visca P."/>
        </authorList>
    </citation>
    <scope>NUCLEOTIDE SEQUENCE [LARGE SCALE GENOMIC DNA]</scope>
    <source>
        <strain evidence="4 5">DSM 18481</strain>
    </source>
</reference>
<dbReference type="PANTHER" id="PTHR43772:SF2">
    <property type="entry name" value="PUTATIVE (AFU_ORTHOLOGUE AFUA_2G04480)-RELATED"/>
    <property type="match status" value="1"/>
</dbReference>
<dbReference type="SUPFAM" id="SSF75005">
    <property type="entry name" value="Arabinanase/levansucrase/invertase"/>
    <property type="match status" value="1"/>
</dbReference>
<evidence type="ECO:0000256" key="1">
    <source>
        <dbReference type="ARBA" id="ARBA00022651"/>
    </source>
</evidence>
<dbReference type="Gene3D" id="2.115.10.20">
    <property type="entry name" value="Glycosyl hydrolase domain, family 43"/>
    <property type="match status" value="1"/>
</dbReference>
<dbReference type="InterPro" id="IPR052176">
    <property type="entry name" value="Glycosyl_Hydrlase_43_Enz"/>
</dbReference>
<accession>A0ABS0B7U1</accession>
<evidence type="ECO:0000259" key="3">
    <source>
        <dbReference type="Pfam" id="PF24793"/>
    </source>
</evidence>
<sequence>MSAEPAVPDLTSSTGERVSAHTPLYATAHARRLRVACVMPARAPAWLAHLQELASEHDWLEWTSIPVAGPEASAAARMPRDLAAFLRHERSRLHGVGAFAATTLPVSVRSGNPDAVATRVAALRPDLILLRGPDSWAATLAPLAAYGCWLIDDTLGDEGVAAQALLAPLLRGDDATAVELELVSQDSPSARLVASWGSTCKASVTQQCELAFRKMPALVLRSLRRLHQGDHPQGTSHAIATLRLKARPVPPLPGLRAMVRTFAERVAIRWRQKHQPYEDPWFVLIRQDGEPLRPERPDVPGFARLVASSALGVQVWADPCCVEDGDRRFVFVEEWTPGESKAHIACLEVPQQGPVRRLGVVLDRPYHLSFPQVFSWERQWYMTVESGQARCATLYRAQGFPMMWHPVKDLISGRQCVDPVLHHHEGRWYLFANIAESGGSTWDELFLFVADSLTGPYVPHPANPIVADVRRARPAGRLFVRDGRLIRPAQDCAASYGAAIVFNDVLELSPTHYSEQPLGRLDASFAKGLDGCHTYSESGGLEVLDARGVPERVTHRQVV</sequence>
<organism evidence="4 5">
    <name type="scientific">Lysobacter niastensis</name>
    <dbReference type="NCBI Taxonomy" id="380629"/>
    <lineage>
        <taxon>Bacteria</taxon>
        <taxon>Pseudomonadati</taxon>
        <taxon>Pseudomonadota</taxon>
        <taxon>Gammaproteobacteria</taxon>
        <taxon>Lysobacterales</taxon>
        <taxon>Lysobacteraceae</taxon>
        <taxon>Lysobacter</taxon>
    </lineage>
</organism>
<evidence type="ECO:0000313" key="4">
    <source>
        <dbReference type="EMBL" id="MBF6024303.1"/>
    </source>
</evidence>
<keyword evidence="1" id="KW-0624">Polysaccharide degradation</keyword>
<dbReference type="InterPro" id="IPR056442">
    <property type="entry name" value="GINT1_N"/>
</dbReference>
<keyword evidence="5" id="KW-1185">Reference proteome</keyword>
<dbReference type="EMBL" id="JADLZT010000005">
    <property type="protein sequence ID" value="MBF6024303.1"/>
    <property type="molecule type" value="Genomic_DNA"/>
</dbReference>
<feature type="domain" description="Glucosamine inositolphosphorylceramide transferase 1 N-terminal" evidence="3">
    <location>
        <begin position="311"/>
        <end position="516"/>
    </location>
</feature>
<proteinExistence type="predicted"/>
<name>A0ABS0B7U1_9GAMM</name>
<gene>
    <name evidence="4" type="ORF">IU514_09700</name>
</gene>
<dbReference type="InterPro" id="IPR023296">
    <property type="entry name" value="Glyco_hydro_beta-prop_sf"/>
</dbReference>
<evidence type="ECO:0000256" key="2">
    <source>
        <dbReference type="ARBA" id="ARBA00023277"/>
    </source>
</evidence>
<protein>
    <recommendedName>
        <fullName evidence="3">Glucosamine inositolphosphorylceramide transferase 1 N-terminal domain-containing protein</fullName>
    </recommendedName>
</protein>
<dbReference type="PANTHER" id="PTHR43772">
    <property type="entry name" value="ENDO-1,4-BETA-XYLANASE"/>
    <property type="match status" value="1"/>
</dbReference>
<dbReference type="Pfam" id="PF24793">
    <property type="entry name" value="GINT1_N"/>
    <property type="match status" value="1"/>
</dbReference>